<feature type="compositionally biased region" description="Basic and acidic residues" evidence="6">
    <location>
        <begin position="758"/>
        <end position="778"/>
    </location>
</feature>
<evidence type="ECO:0000259" key="7">
    <source>
        <dbReference type="PROSITE" id="PS50157"/>
    </source>
</evidence>
<feature type="compositionally biased region" description="Basic and acidic residues" evidence="6">
    <location>
        <begin position="847"/>
        <end position="865"/>
    </location>
</feature>
<dbReference type="KEGG" id="pki:111855915"/>
<dbReference type="GO" id="GO:0008270">
    <property type="term" value="F:zinc ion binding"/>
    <property type="evidence" value="ECO:0007669"/>
    <property type="project" value="UniProtKB-KW"/>
</dbReference>
<feature type="region of interest" description="Disordered" evidence="6">
    <location>
        <begin position="1"/>
        <end position="24"/>
    </location>
</feature>
<feature type="region of interest" description="Disordered" evidence="6">
    <location>
        <begin position="418"/>
        <end position="460"/>
    </location>
</feature>
<evidence type="ECO:0000256" key="2">
    <source>
        <dbReference type="ARBA" id="ARBA00022771"/>
    </source>
</evidence>
<feature type="region of interest" description="Disordered" evidence="6">
    <location>
        <begin position="319"/>
        <end position="370"/>
    </location>
</feature>
<evidence type="ECO:0000313" key="9">
    <source>
        <dbReference type="Ensembl" id="ENSPKIP00000011836.1"/>
    </source>
</evidence>
<dbReference type="InterPro" id="IPR052445">
    <property type="entry name" value="ZnF-G_patch_domain"/>
</dbReference>
<feature type="compositionally biased region" description="Gly residues" evidence="6">
    <location>
        <begin position="707"/>
        <end position="716"/>
    </location>
</feature>
<sequence>MAERFSRFNEDRSYQGGNHFDQYEEGQLELEQASLDKPIESDNIGHRLLQKHGWKMGQGLGRAMQGRTDPVPIILKQDVMGMGRMEMELDYADDATEKRRVLEIEKEDTEELRQKYKDFAEKEKAIAKALEDLRANFYCELCDKQYQKHQEFDNHINSYDHAHKQRLKELKQREFARNVSSRSRKDERKQEKMLRRLHELAEQRKQQNQTPGSGPMFKATTVAVDGENSESGVPNPECTSVADSVPEGLLGEDKALSSSGQLTSSASPKQPSISFTLGKKNSPVTPAVVLPKLSVSFSLAKKAPVKLETAAAVFADQGEEEALEEEGQEEALASNRESPSNGPPEEQQQQQEQQQSDEGGSLASTLSKLKTMMMKKEEGLSGLEPQYYHYVPPAHCRVKPHFQFLLFMKASDQTGIQKQEEAVETKLEDKQPKATAGKSEKPDKSETQKAPVSESPANLPSVKVEAQGMEDFPESTVPKEVPTDCLQGAAESSQGPRLSTGAFFSVLSKDDSTVLQWPSELREFTRTQPSISYSCNPLYFDFKLSRHKGAQSGKQAKTMKSGVEDSDGSKAVTSKMETAGPSAVKNDDTSMKEEPTEGEKDGQSQPNSAASMKKKKKKKKHKKPGKSSKQKEEGKEVIGEEAETSCQKEKKKKHKCKKSKTKKSGEEEEKGGKDKESAEVLVAGAVEGTGARKRKRPIKVEAQRPGSGEGAVGKGPGKTTSSDELNGTKKQRSDPDATSPHATSMISTSSTSVLKLPSSRERRDSRHLSSESDEERRSSSPQRSRRHRSTPRHRRRHSEDSGRSRSRSSRRGGRHSRSSSSSSDQSSDGGSRSSRRTYSDSYSDYSNEGRGHSKHSSDSDYERRGSSRRRSDRHRYSSSSSADSSRSRSRSRRRRRARHSSSRSSSSSSSRRSWRRSSYSRSHSSASRSPSSRGSSRRRRDSSPLRREFNRSRIYRSQSPRHSRASGHKNLSRNSIRGTSSTQRVSAAGGSRGGSGAIAQRNSLTARQLLENVQSRKGLGDSAARAKAGLKLKNPPQGYFGPKLPPSLGSKTMLPLFGKLPAGKKPPQPSMQQAEEAEKNVSSESTEAGGDVVLVEPIREFPPPPPVPVSAPQKPEETVESALTEEVQHPNTEEQASTSIPLFEQNSGLLVQPYQGEPVEEGATSMLEPQHTPQQQQALYPRYPPSCLEEDMGLETEDGDSLAPLESQPITFTPEEMEKYSKLQQAAQQHIQQQLLAKQVKSFPPSAVAVAAAAPAAALQPIHIQQPPASASSTSITTVQHTLLQHHAAAAAAAIGIHPHAPHPHPHQLAQVHHIPQHHLTPISLSPLGHSLGHTLGHSLGHAGLIPAHPTAFLSGQPIHIIPASALHHTPLALHHVPHAALYPTLLTPRPATAAAAAALQLHPLLHPIFSGQDLQHPPGHGS</sequence>
<dbReference type="InterPro" id="IPR000467">
    <property type="entry name" value="G_patch_dom"/>
</dbReference>
<dbReference type="Ensembl" id="ENSPKIT00000023788.1">
    <property type="protein sequence ID" value="ENSPKIP00000011836.1"/>
    <property type="gene ID" value="ENSPKIG00000018753.1"/>
</dbReference>
<feature type="compositionally biased region" description="Basic and acidic residues" evidence="6">
    <location>
        <begin position="585"/>
        <end position="602"/>
    </location>
</feature>
<feature type="compositionally biased region" description="Low complexity" evidence="6">
    <location>
        <begin position="902"/>
        <end position="934"/>
    </location>
</feature>
<reference evidence="9" key="1">
    <citation type="submission" date="2025-08" db="UniProtKB">
        <authorList>
            <consortium name="Ensembl"/>
        </authorList>
    </citation>
    <scope>IDENTIFICATION</scope>
</reference>
<feature type="compositionally biased region" description="Pro residues" evidence="6">
    <location>
        <begin position="1100"/>
        <end position="1109"/>
    </location>
</feature>
<dbReference type="Pfam" id="PF01585">
    <property type="entry name" value="G-patch"/>
    <property type="match status" value="1"/>
</dbReference>
<feature type="region of interest" description="Disordered" evidence="6">
    <location>
        <begin position="225"/>
        <end position="244"/>
    </location>
</feature>
<dbReference type="PANTHER" id="PTHR17614:SF11">
    <property type="entry name" value="G PATCH DOMAIN-CONTAINING PROTEIN 8"/>
    <property type="match status" value="1"/>
</dbReference>
<feature type="compositionally biased region" description="Basic residues" evidence="6">
    <location>
        <begin position="649"/>
        <end position="662"/>
    </location>
</feature>
<evidence type="ECO:0000256" key="4">
    <source>
        <dbReference type="PROSITE-ProRule" id="PRU00042"/>
    </source>
</evidence>
<protein>
    <submittedName>
        <fullName evidence="9">G patch domain containing 8</fullName>
    </submittedName>
</protein>
<dbReference type="STRING" id="1676925.ENSPKIP00000011836"/>
<keyword evidence="2 4" id="KW-0863">Zinc-finger</keyword>
<dbReference type="SUPFAM" id="SSF57667">
    <property type="entry name" value="beta-beta-alpha zinc fingers"/>
    <property type="match status" value="1"/>
</dbReference>
<accession>A0A3B3R2B9</accession>
<feature type="coiled-coil region" evidence="5">
    <location>
        <begin position="92"/>
        <end position="122"/>
    </location>
</feature>
<feature type="compositionally biased region" description="Basic and acidic residues" evidence="6">
    <location>
        <begin position="1"/>
        <end position="13"/>
    </location>
</feature>
<evidence type="ECO:0000313" key="10">
    <source>
        <dbReference type="Proteomes" id="UP000261540"/>
    </source>
</evidence>
<feature type="compositionally biased region" description="Basic residues" evidence="6">
    <location>
        <begin position="887"/>
        <end position="901"/>
    </location>
</feature>
<reference evidence="9" key="2">
    <citation type="submission" date="2025-09" db="UniProtKB">
        <authorList>
            <consortium name="Ensembl"/>
        </authorList>
    </citation>
    <scope>IDENTIFICATION</scope>
</reference>
<feature type="compositionally biased region" description="Basic residues" evidence="6">
    <location>
        <begin position="959"/>
        <end position="971"/>
    </location>
</feature>
<feature type="compositionally biased region" description="Basic and acidic residues" evidence="6">
    <location>
        <begin position="418"/>
        <end position="447"/>
    </location>
</feature>
<proteinExistence type="predicted"/>
<keyword evidence="5" id="KW-0175">Coiled coil</keyword>
<feature type="compositionally biased region" description="Basic residues" evidence="6">
    <location>
        <begin position="804"/>
        <end position="817"/>
    </location>
</feature>
<feature type="region of interest" description="Disordered" evidence="6">
    <location>
        <begin position="1060"/>
        <end position="1138"/>
    </location>
</feature>
<dbReference type="GeneTree" id="ENSGT00940000159523"/>
<dbReference type="RefSeq" id="XP_023691177.1">
    <property type="nucleotide sequence ID" value="XM_023835409.2"/>
</dbReference>
<keyword evidence="10" id="KW-1185">Reference proteome</keyword>
<feature type="compositionally biased region" description="Basic residues" evidence="6">
    <location>
        <begin position="783"/>
        <end position="796"/>
    </location>
</feature>
<feature type="compositionally biased region" description="Polar residues" evidence="6">
    <location>
        <begin position="972"/>
        <end position="985"/>
    </location>
</feature>
<feature type="compositionally biased region" description="Polar residues" evidence="6">
    <location>
        <begin position="740"/>
        <end position="753"/>
    </location>
</feature>
<evidence type="ECO:0000256" key="6">
    <source>
        <dbReference type="SAM" id="MobiDB-lite"/>
    </source>
</evidence>
<dbReference type="InterPro" id="IPR036236">
    <property type="entry name" value="Znf_C2H2_sf"/>
</dbReference>
<evidence type="ECO:0000256" key="5">
    <source>
        <dbReference type="SAM" id="Coils"/>
    </source>
</evidence>
<evidence type="ECO:0000256" key="3">
    <source>
        <dbReference type="ARBA" id="ARBA00022833"/>
    </source>
</evidence>
<name>A0A3B3R2B9_9TELE</name>
<dbReference type="InterPro" id="IPR013087">
    <property type="entry name" value="Znf_C2H2_type"/>
</dbReference>
<feature type="compositionally biased region" description="Acidic residues" evidence="6">
    <location>
        <begin position="319"/>
        <end position="329"/>
    </location>
</feature>
<feature type="compositionally biased region" description="Basic residues" evidence="6">
    <location>
        <begin position="612"/>
        <end position="628"/>
    </location>
</feature>
<dbReference type="PROSITE" id="PS00028">
    <property type="entry name" value="ZINC_FINGER_C2H2_1"/>
    <property type="match status" value="1"/>
</dbReference>
<feature type="compositionally biased region" description="Basic and acidic residues" evidence="6">
    <location>
        <begin position="941"/>
        <end position="951"/>
    </location>
</feature>
<feature type="compositionally biased region" description="Low complexity" evidence="6">
    <location>
        <begin position="257"/>
        <end position="267"/>
    </location>
</feature>
<feature type="compositionally biased region" description="Basic and acidic residues" evidence="6">
    <location>
        <begin position="629"/>
        <end position="638"/>
    </location>
</feature>
<feature type="domain" description="C2H2-type" evidence="7">
    <location>
        <begin position="137"/>
        <end position="166"/>
    </location>
</feature>
<evidence type="ECO:0000259" key="8">
    <source>
        <dbReference type="PROSITE" id="PS50174"/>
    </source>
</evidence>
<keyword evidence="1" id="KW-0479">Metal-binding</keyword>
<feature type="region of interest" description="Disordered" evidence="6">
    <location>
        <begin position="257"/>
        <end position="281"/>
    </location>
</feature>
<dbReference type="PROSITE" id="PS50174">
    <property type="entry name" value="G_PATCH"/>
    <property type="match status" value="1"/>
</dbReference>
<dbReference type="GO" id="GO:0005634">
    <property type="term" value="C:nucleus"/>
    <property type="evidence" value="ECO:0007669"/>
    <property type="project" value="TreeGrafter"/>
</dbReference>
<dbReference type="SMART" id="SM00443">
    <property type="entry name" value="G_patch"/>
    <property type="match status" value="1"/>
</dbReference>
<dbReference type="OrthoDB" id="4822at2759"/>
<dbReference type="PROSITE" id="PS50157">
    <property type="entry name" value="ZINC_FINGER_C2H2_2"/>
    <property type="match status" value="1"/>
</dbReference>
<feature type="domain" description="G-patch" evidence="8">
    <location>
        <begin position="41"/>
        <end position="87"/>
    </location>
</feature>
<feature type="compositionally biased region" description="Low complexity" evidence="6">
    <location>
        <begin position="818"/>
        <end position="832"/>
    </location>
</feature>
<organism evidence="9 10">
    <name type="scientific">Paramormyrops kingsleyae</name>
    <dbReference type="NCBI Taxonomy" id="1676925"/>
    <lineage>
        <taxon>Eukaryota</taxon>
        <taxon>Metazoa</taxon>
        <taxon>Chordata</taxon>
        <taxon>Craniata</taxon>
        <taxon>Vertebrata</taxon>
        <taxon>Euteleostomi</taxon>
        <taxon>Actinopterygii</taxon>
        <taxon>Neopterygii</taxon>
        <taxon>Teleostei</taxon>
        <taxon>Osteoglossocephala</taxon>
        <taxon>Osteoglossomorpha</taxon>
        <taxon>Osteoglossiformes</taxon>
        <taxon>Mormyridae</taxon>
        <taxon>Paramormyrops</taxon>
    </lineage>
</organism>
<feature type="region of interest" description="Disordered" evidence="6">
    <location>
        <begin position="548"/>
        <end position="1000"/>
    </location>
</feature>
<feature type="compositionally biased region" description="Low complexity" evidence="6">
    <location>
        <begin position="345"/>
        <end position="354"/>
    </location>
</feature>
<dbReference type="Proteomes" id="UP000261540">
    <property type="component" value="Unplaced"/>
</dbReference>
<evidence type="ECO:0000256" key="1">
    <source>
        <dbReference type="ARBA" id="ARBA00022723"/>
    </source>
</evidence>
<keyword evidence="3" id="KW-0862">Zinc</keyword>
<dbReference type="PANTHER" id="PTHR17614">
    <property type="entry name" value="ZINC FINGER-CONTAINING"/>
    <property type="match status" value="1"/>
</dbReference>
<dbReference type="GeneID" id="111855915"/>
<feature type="compositionally biased region" description="Polar residues" evidence="6">
    <location>
        <begin position="229"/>
        <end position="242"/>
    </location>
</feature>
<dbReference type="GO" id="GO:0003676">
    <property type="term" value="F:nucleic acid binding"/>
    <property type="evidence" value="ECO:0007669"/>
    <property type="project" value="InterPro"/>
</dbReference>